<name>A0A0L6VF48_9BASI</name>
<reference evidence="1 2" key="1">
    <citation type="submission" date="2015-08" db="EMBL/GenBank/DDBJ databases">
        <title>Next Generation Sequencing and Analysis of the Genome of Puccinia sorghi L Schw, the Causal Agent of Maize Common Rust.</title>
        <authorList>
            <person name="Rochi L."/>
            <person name="Burguener G."/>
            <person name="Darino M."/>
            <person name="Turjanski A."/>
            <person name="Kreff E."/>
            <person name="Dieguez M.J."/>
            <person name="Sacco F."/>
        </authorList>
    </citation>
    <scope>NUCLEOTIDE SEQUENCE [LARGE SCALE GENOMIC DNA]</scope>
    <source>
        <strain evidence="1 2">RO10H11247</strain>
    </source>
</reference>
<dbReference type="EMBL" id="LAVV01006548">
    <property type="protein sequence ID" value="KNZ59401.1"/>
    <property type="molecule type" value="Genomic_DNA"/>
</dbReference>
<proteinExistence type="predicted"/>
<dbReference type="AlphaFoldDB" id="A0A0L6VF48"/>
<keyword evidence="2" id="KW-1185">Reference proteome</keyword>
<evidence type="ECO:0000313" key="1">
    <source>
        <dbReference type="EMBL" id="KNZ59401.1"/>
    </source>
</evidence>
<gene>
    <name evidence="1" type="ORF">VP01_173g4</name>
</gene>
<organism evidence="1 2">
    <name type="scientific">Puccinia sorghi</name>
    <dbReference type="NCBI Taxonomy" id="27349"/>
    <lineage>
        <taxon>Eukaryota</taxon>
        <taxon>Fungi</taxon>
        <taxon>Dikarya</taxon>
        <taxon>Basidiomycota</taxon>
        <taxon>Pucciniomycotina</taxon>
        <taxon>Pucciniomycetes</taxon>
        <taxon>Pucciniales</taxon>
        <taxon>Pucciniaceae</taxon>
        <taxon>Puccinia</taxon>
    </lineage>
</organism>
<evidence type="ECO:0000313" key="2">
    <source>
        <dbReference type="Proteomes" id="UP000037035"/>
    </source>
</evidence>
<keyword evidence="1" id="KW-0808">Transferase</keyword>
<comment type="caution">
    <text evidence="1">The sequence shown here is derived from an EMBL/GenBank/DDBJ whole genome shotgun (WGS) entry which is preliminary data.</text>
</comment>
<accession>A0A0L6VF48</accession>
<dbReference type="VEuPathDB" id="FungiDB:VP01_173g4"/>
<sequence>MNILRPSLIEATIDLNHPNNCMARWVQTKTSASLVGGDLKPFATSSLVGPFQHALLFNLSLALTPPNLTGFVLCRIDSHKHVYFQVMRHLIDLVDVTCIKRIKIGCSSELSAWLLTCMDGRTAAGYSTAYSLGLDADEPPLSQSSIYRFKTGPALDWKVVMSSEAEAEGYNKTHLEDLIVSGYECRVSIFNNLGILSLCSTSARAVLKLPTILIYYNFGAFHLCVPSRAFSSANAPLFPINHIHQRLKQKRIQNFLSTASPFEFFEQALVALVVATRQPGIHQGFGEFFFLITLKKGKLGARHVHRKVSFSVVKFCFFLWLHWLISNCFSRSSSSRSKDLPVCGLVIEDVFILSEDVEEEIGDLLLKCFIINFSCKEKMFFPVFKYFLRRECFCEVLIWYETPNCQPT</sequence>
<keyword evidence="1" id="KW-0418">Kinase</keyword>
<protein>
    <submittedName>
        <fullName evidence="1">CMGC/SRPK protein kinase</fullName>
    </submittedName>
</protein>
<dbReference type="GO" id="GO:0016301">
    <property type="term" value="F:kinase activity"/>
    <property type="evidence" value="ECO:0007669"/>
    <property type="project" value="UniProtKB-KW"/>
</dbReference>
<dbReference type="Proteomes" id="UP000037035">
    <property type="component" value="Unassembled WGS sequence"/>
</dbReference>